<dbReference type="InterPro" id="IPR045584">
    <property type="entry name" value="Pilin-like"/>
</dbReference>
<comment type="similarity">
    <text evidence="9">Belongs to the GSP H family.</text>
</comment>
<evidence type="ECO:0000256" key="1">
    <source>
        <dbReference type="ARBA" id="ARBA00004377"/>
    </source>
</evidence>
<dbReference type="NCBIfam" id="TIGR02532">
    <property type="entry name" value="IV_pilin_GFxxxE"/>
    <property type="match status" value="1"/>
</dbReference>
<dbReference type="STRING" id="1137799.GZ78_24355"/>
<evidence type="ECO:0000256" key="7">
    <source>
        <dbReference type="ARBA" id="ARBA00022989"/>
    </source>
</evidence>
<keyword evidence="6 11" id="KW-0812">Transmembrane</keyword>
<keyword evidence="5" id="KW-0997">Cell inner membrane</keyword>
<evidence type="ECO:0000256" key="9">
    <source>
        <dbReference type="ARBA" id="ARBA00025772"/>
    </source>
</evidence>
<evidence type="ECO:0000256" key="11">
    <source>
        <dbReference type="SAM" id="Phobius"/>
    </source>
</evidence>
<evidence type="ECO:0000256" key="3">
    <source>
        <dbReference type="ARBA" id="ARBA00022475"/>
    </source>
</evidence>
<evidence type="ECO:0000313" key="14">
    <source>
        <dbReference type="Proteomes" id="UP000028073"/>
    </source>
</evidence>
<name>A0A081N995_9GAMM</name>
<reference evidence="13 14" key="1">
    <citation type="submission" date="2014-06" db="EMBL/GenBank/DDBJ databases">
        <title>Whole Genome Sequences of Three Symbiotic Endozoicomonas Bacteria.</title>
        <authorList>
            <person name="Neave M.J."/>
            <person name="Apprill A."/>
            <person name="Voolstra C.R."/>
        </authorList>
    </citation>
    <scope>NUCLEOTIDE SEQUENCE [LARGE SCALE GENOMIC DNA]</scope>
    <source>
        <strain evidence="13 14">DSM 25634</strain>
    </source>
</reference>
<sequence>MIRPKSMKGLTLIEIMITILLVGIIGSMTVSMDSVVQSFRMDFYNQRVFSSLVLARSEAIKRGVNVSVCRSQNGISCDTSDSNWKAGWLVFVNPNNNNVVDPGEDIIRVYGVIDREVTINLDAGNTVTFIPRGSPSVIRTIRLCPTDGVGTPIRTVSMTATGQIRKTSSTGDC</sequence>
<evidence type="ECO:0000256" key="2">
    <source>
        <dbReference type="ARBA" id="ARBA00021549"/>
    </source>
</evidence>
<dbReference type="PROSITE" id="PS00409">
    <property type="entry name" value="PROKAR_NTER_METHYL"/>
    <property type="match status" value="1"/>
</dbReference>
<dbReference type="Pfam" id="PF07963">
    <property type="entry name" value="N_methyl"/>
    <property type="match status" value="1"/>
</dbReference>
<evidence type="ECO:0000259" key="12">
    <source>
        <dbReference type="Pfam" id="PF12019"/>
    </source>
</evidence>
<protein>
    <recommendedName>
        <fullName evidence="2">Type II secretion system protein H</fullName>
    </recommendedName>
    <alternativeName>
        <fullName evidence="10">General secretion pathway protein H</fullName>
    </alternativeName>
</protein>
<evidence type="ECO:0000256" key="5">
    <source>
        <dbReference type="ARBA" id="ARBA00022519"/>
    </source>
</evidence>
<accession>A0A081N995</accession>
<dbReference type="SUPFAM" id="SSF54523">
    <property type="entry name" value="Pili subunits"/>
    <property type="match status" value="1"/>
</dbReference>
<dbReference type="eggNOG" id="COG4970">
    <property type="taxonomic scope" value="Bacteria"/>
</dbReference>
<dbReference type="Proteomes" id="UP000028073">
    <property type="component" value="Unassembled WGS sequence"/>
</dbReference>
<keyword evidence="3" id="KW-1003">Cell membrane</keyword>
<keyword evidence="4" id="KW-0488">Methylation</keyword>
<dbReference type="GO" id="GO:0015627">
    <property type="term" value="C:type II protein secretion system complex"/>
    <property type="evidence" value="ECO:0007669"/>
    <property type="project" value="InterPro"/>
</dbReference>
<gene>
    <name evidence="13" type="ORF">GZ78_24355</name>
</gene>
<dbReference type="Pfam" id="PF12019">
    <property type="entry name" value="GspH"/>
    <property type="match status" value="1"/>
</dbReference>
<keyword evidence="14" id="KW-1185">Reference proteome</keyword>
<evidence type="ECO:0000256" key="6">
    <source>
        <dbReference type="ARBA" id="ARBA00022692"/>
    </source>
</evidence>
<dbReference type="EMBL" id="JOKH01000007">
    <property type="protein sequence ID" value="KEQ15018.1"/>
    <property type="molecule type" value="Genomic_DNA"/>
</dbReference>
<evidence type="ECO:0000313" key="13">
    <source>
        <dbReference type="EMBL" id="KEQ15018.1"/>
    </source>
</evidence>
<dbReference type="GO" id="GO:0015628">
    <property type="term" value="P:protein secretion by the type II secretion system"/>
    <property type="evidence" value="ECO:0007669"/>
    <property type="project" value="InterPro"/>
</dbReference>
<feature type="domain" description="General secretion pathway GspH" evidence="12">
    <location>
        <begin position="46"/>
        <end position="162"/>
    </location>
</feature>
<dbReference type="InterPro" id="IPR012902">
    <property type="entry name" value="N_methyl_site"/>
</dbReference>
<evidence type="ECO:0000256" key="4">
    <source>
        <dbReference type="ARBA" id="ARBA00022481"/>
    </source>
</evidence>
<dbReference type="InterPro" id="IPR022346">
    <property type="entry name" value="T2SS_GspH"/>
</dbReference>
<proteinExistence type="inferred from homology"/>
<dbReference type="AlphaFoldDB" id="A0A081N995"/>
<keyword evidence="8 11" id="KW-0472">Membrane</keyword>
<dbReference type="GO" id="GO:0005886">
    <property type="term" value="C:plasma membrane"/>
    <property type="evidence" value="ECO:0007669"/>
    <property type="project" value="UniProtKB-SubCell"/>
</dbReference>
<dbReference type="Gene3D" id="3.55.40.10">
    <property type="entry name" value="minor pseudopilin epsh domain"/>
    <property type="match status" value="1"/>
</dbReference>
<evidence type="ECO:0000256" key="8">
    <source>
        <dbReference type="ARBA" id="ARBA00023136"/>
    </source>
</evidence>
<comment type="subcellular location">
    <subcellularLocation>
        <location evidence="1">Cell inner membrane</location>
        <topology evidence="1">Single-pass membrane protein</topology>
    </subcellularLocation>
</comment>
<feature type="transmembrane region" description="Helical" evidence="11">
    <location>
        <begin position="12"/>
        <end position="32"/>
    </location>
</feature>
<keyword evidence="7 11" id="KW-1133">Transmembrane helix</keyword>
<evidence type="ECO:0000256" key="10">
    <source>
        <dbReference type="ARBA" id="ARBA00030775"/>
    </source>
</evidence>
<comment type="caution">
    <text evidence="13">The sequence shown here is derived from an EMBL/GenBank/DDBJ whole genome shotgun (WGS) entry which is preliminary data.</text>
</comment>
<organism evidence="13 14">
    <name type="scientific">Endozoicomonas numazuensis</name>
    <dbReference type="NCBI Taxonomy" id="1137799"/>
    <lineage>
        <taxon>Bacteria</taxon>
        <taxon>Pseudomonadati</taxon>
        <taxon>Pseudomonadota</taxon>
        <taxon>Gammaproteobacteria</taxon>
        <taxon>Oceanospirillales</taxon>
        <taxon>Endozoicomonadaceae</taxon>
        <taxon>Endozoicomonas</taxon>
    </lineage>
</organism>